<name>A0ABX8LV08_9GAMM</name>
<dbReference type="EMBL" id="CP020335">
    <property type="protein sequence ID" value="QXF33770.1"/>
    <property type="molecule type" value="Genomic_DNA"/>
</dbReference>
<keyword evidence="2" id="KW-1185">Reference proteome</keyword>
<evidence type="ECO:0000313" key="1">
    <source>
        <dbReference type="EMBL" id="QXF33770.1"/>
    </source>
</evidence>
<accession>A0ABX8LV08</accession>
<gene>
    <name evidence="1" type="ORF">B0X70_11920</name>
</gene>
<proteinExistence type="predicted"/>
<evidence type="ECO:0000313" key="2">
    <source>
        <dbReference type="Proteomes" id="UP000693715"/>
    </source>
</evidence>
<reference evidence="1 2" key="1">
    <citation type="submission" date="2017-03" db="EMBL/GenBank/DDBJ databases">
        <title>Genome comparison of Photorhabdus luminescens strain 0813-124 phase variants.</title>
        <authorList>
            <person name="Chien C.-C."/>
            <person name="Chen W.-J."/>
            <person name="Shih M.-C."/>
            <person name="Hsieh F.-C."/>
        </authorList>
    </citation>
    <scope>NUCLEOTIDE SEQUENCE [LARGE SCALE GENOMIC DNA]</scope>
    <source>
        <strain evidence="1 2">0813-124 phase II</strain>
    </source>
</reference>
<dbReference type="RefSeq" id="WP_217471560.1">
    <property type="nucleotide sequence ID" value="NZ_CP020335.1"/>
</dbReference>
<dbReference type="Proteomes" id="UP000693715">
    <property type="component" value="Chromosome"/>
</dbReference>
<sequence>MMTRHTDQAANKSKRLTVSTDAKQFSLNTLPDFDKCLQLEFLSLPISELDLGAELFEYSLWSEKFRQQFSQRPLAEFLF</sequence>
<protein>
    <submittedName>
        <fullName evidence="1">Uncharacterized protein</fullName>
    </submittedName>
</protein>
<organism evidence="1 2">
    <name type="scientific">Photorhabdus akhurstii</name>
    <dbReference type="NCBI Taxonomy" id="171438"/>
    <lineage>
        <taxon>Bacteria</taxon>
        <taxon>Pseudomonadati</taxon>
        <taxon>Pseudomonadota</taxon>
        <taxon>Gammaproteobacteria</taxon>
        <taxon>Enterobacterales</taxon>
        <taxon>Morganellaceae</taxon>
        <taxon>Photorhabdus</taxon>
    </lineage>
</organism>